<organism evidence="2 3">
    <name type="scientific">Okeania hirsuta</name>
    <dbReference type="NCBI Taxonomy" id="1458930"/>
    <lineage>
        <taxon>Bacteria</taxon>
        <taxon>Bacillati</taxon>
        <taxon>Cyanobacteriota</taxon>
        <taxon>Cyanophyceae</taxon>
        <taxon>Oscillatoriophycideae</taxon>
        <taxon>Oscillatoriales</taxon>
        <taxon>Microcoleaceae</taxon>
        <taxon>Okeania</taxon>
    </lineage>
</organism>
<dbReference type="RefSeq" id="WP_124146662.1">
    <property type="nucleotide sequence ID" value="NZ_CAWOKI010000184.1"/>
</dbReference>
<comment type="caution">
    <text evidence="2">The sequence shown here is derived from an EMBL/GenBank/DDBJ whole genome shotgun (WGS) entry which is preliminary data.</text>
</comment>
<feature type="domain" description="MnmC-like methyltransferase" evidence="1">
    <location>
        <begin position="105"/>
        <end position="219"/>
    </location>
</feature>
<dbReference type="InterPro" id="IPR008471">
    <property type="entry name" value="MnmC-like_methylTransf"/>
</dbReference>
<name>A0A3N6P4F1_9CYAN</name>
<keyword evidence="3" id="KW-1185">Reference proteome</keyword>
<evidence type="ECO:0000259" key="1">
    <source>
        <dbReference type="Pfam" id="PF05430"/>
    </source>
</evidence>
<reference evidence="2 3" key="1">
    <citation type="journal article" date="2018" name="ACS Chem. Biol.">
        <title>Ketoreductase domain dysfunction expands chemodiversity: malyngamide biosynthesis in the cyanobacterium Okeania hirsuta.</title>
        <authorList>
            <person name="Moss N.A."/>
            <person name="Leao T."/>
            <person name="Rankin M."/>
            <person name="McCullough T.M."/>
            <person name="Qu P."/>
            <person name="Korobeynikov A."/>
            <person name="Smith J.L."/>
            <person name="Gerwick L."/>
            <person name="Gerwick W.H."/>
        </authorList>
    </citation>
    <scope>NUCLEOTIDE SEQUENCE [LARGE SCALE GENOMIC DNA]</scope>
    <source>
        <strain evidence="2 3">PAB10Feb10-1</strain>
    </source>
</reference>
<protein>
    <recommendedName>
        <fullName evidence="1">MnmC-like methyltransferase domain-containing protein</fullName>
    </recommendedName>
</protein>
<dbReference type="Pfam" id="PF05430">
    <property type="entry name" value="Methyltransf_30"/>
    <property type="match status" value="1"/>
</dbReference>
<dbReference type="Proteomes" id="UP000269154">
    <property type="component" value="Unassembled WGS sequence"/>
</dbReference>
<accession>A0A3N6P4F1</accession>
<dbReference type="PANTHER" id="PTHR39963:SF1">
    <property type="entry name" value="MNMC-LIKE METHYLTRANSFERASE DOMAIN-CONTAINING PROTEIN"/>
    <property type="match status" value="1"/>
</dbReference>
<dbReference type="SUPFAM" id="SSF53335">
    <property type="entry name" value="S-adenosyl-L-methionine-dependent methyltransferases"/>
    <property type="match status" value="1"/>
</dbReference>
<proteinExistence type="predicted"/>
<gene>
    <name evidence="2" type="ORF">D5R40_28115</name>
</gene>
<dbReference type="PANTHER" id="PTHR39963">
    <property type="entry name" value="SLL0983 PROTEIN"/>
    <property type="match status" value="1"/>
</dbReference>
<dbReference type="AlphaFoldDB" id="A0A3N6P4F1"/>
<dbReference type="InterPro" id="IPR029063">
    <property type="entry name" value="SAM-dependent_MTases_sf"/>
</dbReference>
<evidence type="ECO:0000313" key="2">
    <source>
        <dbReference type="EMBL" id="RQH27370.1"/>
    </source>
</evidence>
<dbReference type="EMBL" id="RCBY01000267">
    <property type="protein sequence ID" value="RQH27370.1"/>
    <property type="molecule type" value="Genomic_DNA"/>
</dbReference>
<dbReference type="GO" id="GO:0016645">
    <property type="term" value="F:oxidoreductase activity, acting on the CH-NH group of donors"/>
    <property type="evidence" value="ECO:0007669"/>
    <property type="project" value="InterPro"/>
</dbReference>
<sequence>MPQPTADGSFTFFSPEFGETFHSHFGAQQEAEFKFVYPVQLLSRIHQPVVCLLDVCYGLGYNTASALAAIWKINPGCQVQLVGLELDPEVPKAAIATGLLDNWPDPVPELLATLANTHQLQTEKIQAKLPIGDARRTIQELNNSGFQADAIFLDPFSPPSCPQLWTVEFLRLVGSFLKPDGYLATFSCSAAVRKALLEAHLKIGSTAPVGRRSPGTVASFTEEYLPPLSEKEKEHLLTRASIPYRDPHLSDSAEIIMHRRQLEQQKSSLEPTSHWKKRWLLKKESGVRSQESGVQI</sequence>
<dbReference type="OrthoDB" id="9786494at2"/>
<dbReference type="Gene3D" id="3.40.50.150">
    <property type="entry name" value="Vaccinia Virus protein VP39"/>
    <property type="match status" value="1"/>
</dbReference>
<evidence type="ECO:0000313" key="3">
    <source>
        <dbReference type="Proteomes" id="UP000269154"/>
    </source>
</evidence>